<sequence>MKKLFQEDNQASFEVYESESSLQQEPIAVIGMAGRFPLANNLEQFWSNLTVGMDCITSIPDSRKKTIERYFQLKNMPLDDAAYARMAYLNQIDLFDSEFFNISPQEANLMDPNQRIFLETAWTAFEDAGYGVERLRGSKTGIYVGYSNEGTKYKELIEDFEPESLPVATPGNLQAIIASRISYLMDLRGPSMLIDTTCSSSLVAIHTACQEIRNAECDMAIAGSVKIHLTPIESDAKIGIESSDSRTRTFDNLSDGIGLGEGVAAVVLKPLRRAIQDGDRIYAVVKGSAKNQDGASMGITAPNLEAQADVITSAWAFSGVVPETISYIEAHGTGTKLGDPIEIAAIEQAFRRYTSRKQFCAVGSIKSNMGHLDTAAGIAGFVKAVLMLQNKVLIPTCHFQRPNRKVEFEGSPVYVNDRFMPWEPIGTLRRCGISSFGLSGTNCHMVLEEYVSDAAQTEKDNQMHLIALSAKSKKALMESIALYIDMLQEDNNISINNLCYTANATREHYSHRYFVIFRNQTELESCLRSALAHDLQLTAGELSRYSEHKLGSVRGTADSTHISEEELHRISKEADQLIAQLVKTGKADPSKLFDLGLLYVRGAKVKWRELQKGKGTRTVNAPTYPFQRKRHWLRSMDAVQSNWAAQTGYYQVKWVKEHRLGRNAVHRGGCILILGQPEMMRDRLAGEVAKLLRRAGLDVVEGVVAERNESYGNGSYGFMDTDAGYLYLLQQIGEKSIDQIIHLGGWYERTSSAQLLSEPDLSGLNSLFRLVQALVVAERKQLMDVVLITKQANRVTGTENVTPEHSSYIVFGKTVGQEHLNIRCRSLDIDDLYNIADIISELSYKGSTYSVAYRNGERFIQRIEAAAFVPAQKQILKDGGVYLITGGLGDVALEVATWAAKQKKVRLLLVNRSSLQEAGTDSSTRLERIKTKRSKIQEIEGLGSQVHLFQFDIADSQALSEHYSQWREQFGKVDGVFHCAGVAAPSLIQDRQLLEAEEVLRPKVQGTWALKRVLSQEPLDFMVLFSSVASLMGLYGNSDYAAANAYLDAVASQEGDASGQVISISWPAWKDIGMGRALDNEGEHLFSPILPVQAIAAMEHALSSYRGQVIIGSMNMTHPLLTHHDLAPIEVSVEVQGAGKRKPDASVAPARQTVLSGSAQGYSDTEKQIAKIFTDVLGIEEISIHDHFYEIGGNSLLAVEFINQMERSYPGMMDIADLYSYPSIARIAEHIDGKSNKEQEGKEDPLDLLLDGLEDGSLTFDEALDLFSKGD</sequence>
<dbReference type="EMBL" id="RIAS01000007">
    <property type="protein sequence ID" value="KAA8785066.1"/>
    <property type="molecule type" value="Genomic_DNA"/>
</dbReference>
<dbReference type="GO" id="GO:0071770">
    <property type="term" value="P:DIM/DIP cell wall layer assembly"/>
    <property type="evidence" value="ECO:0007669"/>
    <property type="project" value="TreeGrafter"/>
</dbReference>
<dbReference type="InterPro" id="IPR036291">
    <property type="entry name" value="NAD(P)-bd_dom_sf"/>
</dbReference>
<evidence type="ECO:0000256" key="1">
    <source>
        <dbReference type="ARBA" id="ARBA00022450"/>
    </source>
</evidence>
<dbReference type="PROSITE" id="PS50075">
    <property type="entry name" value="CARRIER"/>
    <property type="match status" value="1"/>
</dbReference>
<proteinExistence type="predicted"/>
<feature type="domain" description="Ketosynthase family 3 (KS3)" evidence="5">
    <location>
        <begin position="24"/>
        <end position="449"/>
    </location>
</feature>
<dbReference type="OrthoDB" id="9765680at2"/>
<dbReference type="Gene3D" id="3.40.50.720">
    <property type="entry name" value="NAD(P)-binding Rossmann-like Domain"/>
    <property type="match status" value="1"/>
</dbReference>
<dbReference type="InterPro" id="IPR057326">
    <property type="entry name" value="KR_dom"/>
</dbReference>
<dbReference type="Gene3D" id="1.10.1240.100">
    <property type="match status" value="1"/>
</dbReference>
<dbReference type="Pfam" id="PF02801">
    <property type="entry name" value="Ketoacyl-synt_C"/>
    <property type="match status" value="1"/>
</dbReference>
<dbReference type="InterPro" id="IPR050091">
    <property type="entry name" value="PKS_NRPS_Biosynth_Enz"/>
</dbReference>
<dbReference type="GO" id="GO:0031177">
    <property type="term" value="F:phosphopantetheine binding"/>
    <property type="evidence" value="ECO:0007669"/>
    <property type="project" value="InterPro"/>
</dbReference>
<dbReference type="SUPFAM" id="SSF51735">
    <property type="entry name" value="NAD(P)-binding Rossmann-fold domains"/>
    <property type="match status" value="2"/>
</dbReference>
<dbReference type="InterPro" id="IPR020806">
    <property type="entry name" value="PKS_PP-bd"/>
</dbReference>
<dbReference type="SUPFAM" id="SSF47336">
    <property type="entry name" value="ACP-like"/>
    <property type="match status" value="1"/>
</dbReference>
<evidence type="ECO:0000313" key="7">
    <source>
        <dbReference type="Proteomes" id="UP000323664"/>
    </source>
</evidence>
<feature type="domain" description="Carrier" evidence="4">
    <location>
        <begin position="1160"/>
        <end position="1235"/>
    </location>
</feature>
<protein>
    <submittedName>
        <fullName evidence="6">SDR family NAD(P)-dependent oxidoreductase</fullName>
    </submittedName>
</protein>
<evidence type="ECO:0000256" key="3">
    <source>
        <dbReference type="ARBA" id="ARBA00022679"/>
    </source>
</evidence>
<dbReference type="InterPro" id="IPR036736">
    <property type="entry name" value="ACP-like_sf"/>
</dbReference>
<dbReference type="Gene3D" id="3.40.47.10">
    <property type="match status" value="1"/>
</dbReference>
<dbReference type="RefSeq" id="WP_123064867.1">
    <property type="nucleotide sequence ID" value="NZ_RIAS01000007.1"/>
</dbReference>
<keyword evidence="3" id="KW-0808">Transferase</keyword>
<evidence type="ECO:0000313" key="6">
    <source>
        <dbReference type="EMBL" id="KAA8785066.1"/>
    </source>
</evidence>
<dbReference type="PANTHER" id="PTHR43775">
    <property type="entry name" value="FATTY ACID SYNTHASE"/>
    <property type="match status" value="1"/>
</dbReference>
<evidence type="ECO:0000259" key="5">
    <source>
        <dbReference type="PROSITE" id="PS52004"/>
    </source>
</evidence>
<accession>A0A5M9WTW0</accession>
<evidence type="ECO:0000259" key="4">
    <source>
        <dbReference type="PROSITE" id="PS50075"/>
    </source>
</evidence>
<dbReference type="PROSITE" id="PS52004">
    <property type="entry name" value="KS3_2"/>
    <property type="match status" value="1"/>
</dbReference>
<dbReference type="Proteomes" id="UP000323664">
    <property type="component" value="Unassembled WGS sequence"/>
</dbReference>
<dbReference type="SMART" id="SM00823">
    <property type="entry name" value="PKS_PP"/>
    <property type="match status" value="1"/>
</dbReference>
<dbReference type="Pfam" id="PF00109">
    <property type="entry name" value="ketoacyl-synt"/>
    <property type="match status" value="1"/>
</dbReference>
<comment type="caution">
    <text evidence="6">The sequence shown here is derived from an EMBL/GenBank/DDBJ whole genome shotgun (WGS) entry which is preliminary data.</text>
</comment>
<keyword evidence="2" id="KW-0597">Phosphoprotein</keyword>
<dbReference type="GO" id="GO:0004312">
    <property type="term" value="F:fatty acid synthase activity"/>
    <property type="evidence" value="ECO:0007669"/>
    <property type="project" value="TreeGrafter"/>
</dbReference>
<dbReference type="SUPFAM" id="SSF53901">
    <property type="entry name" value="Thiolase-like"/>
    <property type="match status" value="1"/>
</dbReference>
<dbReference type="Gene3D" id="1.10.1200.10">
    <property type="entry name" value="ACP-like"/>
    <property type="match status" value="1"/>
</dbReference>
<dbReference type="InterPro" id="IPR016039">
    <property type="entry name" value="Thiolase-like"/>
</dbReference>
<dbReference type="Pfam" id="PF22621">
    <property type="entry name" value="CurL-like_PKS_C"/>
    <property type="match status" value="1"/>
</dbReference>
<organism evidence="6 7">
    <name type="scientific">Paenibacillus amylolyticus</name>
    <dbReference type="NCBI Taxonomy" id="1451"/>
    <lineage>
        <taxon>Bacteria</taxon>
        <taxon>Bacillati</taxon>
        <taxon>Bacillota</taxon>
        <taxon>Bacilli</taxon>
        <taxon>Bacillales</taxon>
        <taxon>Paenibacillaceae</taxon>
        <taxon>Paenibacillus</taxon>
    </lineage>
</organism>
<dbReference type="Pfam" id="PF08659">
    <property type="entry name" value="KR"/>
    <property type="match status" value="1"/>
</dbReference>
<dbReference type="GO" id="GO:0006633">
    <property type="term" value="P:fatty acid biosynthetic process"/>
    <property type="evidence" value="ECO:0007669"/>
    <property type="project" value="TreeGrafter"/>
</dbReference>
<dbReference type="AlphaFoldDB" id="A0A5M9WTW0"/>
<dbReference type="SMART" id="SM00825">
    <property type="entry name" value="PKS_KS"/>
    <property type="match status" value="1"/>
</dbReference>
<dbReference type="CDD" id="cd08953">
    <property type="entry name" value="KR_2_SDR_x"/>
    <property type="match status" value="1"/>
</dbReference>
<dbReference type="CDD" id="cd00833">
    <property type="entry name" value="PKS"/>
    <property type="match status" value="1"/>
</dbReference>
<keyword evidence="1" id="KW-0596">Phosphopantetheine</keyword>
<dbReference type="GO" id="GO:0005737">
    <property type="term" value="C:cytoplasm"/>
    <property type="evidence" value="ECO:0007669"/>
    <property type="project" value="TreeGrafter"/>
</dbReference>
<dbReference type="PANTHER" id="PTHR43775:SF37">
    <property type="entry name" value="SI:DKEY-61P9.11"/>
    <property type="match status" value="1"/>
</dbReference>
<dbReference type="SMART" id="SM00822">
    <property type="entry name" value="PKS_KR"/>
    <property type="match status" value="1"/>
</dbReference>
<reference evidence="6 7" key="1">
    <citation type="journal article" date="2019" name="J. Ind. Microbiol. Biotechnol.">
        <title>Paenibacillus amylolyticus 27C64 has a diverse set of carbohydrate-active enzymes and complete pectin deconstruction system.</title>
        <authorList>
            <person name="Keggi C."/>
            <person name="Doran-Peterson J."/>
        </authorList>
    </citation>
    <scope>NUCLEOTIDE SEQUENCE [LARGE SCALE GENOMIC DNA]</scope>
    <source>
        <strain evidence="6 7">27C64</strain>
    </source>
</reference>
<dbReference type="InterPro" id="IPR013968">
    <property type="entry name" value="PKS_KR"/>
</dbReference>
<dbReference type="GO" id="GO:0005886">
    <property type="term" value="C:plasma membrane"/>
    <property type="evidence" value="ECO:0007669"/>
    <property type="project" value="TreeGrafter"/>
</dbReference>
<dbReference type="Pfam" id="PF00550">
    <property type="entry name" value="PP-binding"/>
    <property type="match status" value="1"/>
</dbReference>
<evidence type="ECO:0000256" key="2">
    <source>
        <dbReference type="ARBA" id="ARBA00022553"/>
    </source>
</evidence>
<dbReference type="InterPro" id="IPR014030">
    <property type="entry name" value="Ketoacyl_synth_N"/>
</dbReference>
<dbReference type="InterPro" id="IPR009081">
    <property type="entry name" value="PP-bd_ACP"/>
</dbReference>
<dbReference type="InterPro" id="IPR020841">
    <property type="entry name" value="PKS_Beta-ketoAc_synthase_dom"/>
</dbReference>
<name>A0A5M9WTW0_PAEAM</name>
<dbReference type="InterPro" id="IPR014031">
    <property type="entry name" value="Ketoacyl_synth_C"/>
</dbReference>
<gene>
    <name evidence="6" type="ORF">EC604_14575</name>
</gene>